<feature type="region of interest" description="Disordered" evidence="1">
    <location>
        <begin position="83"/>
        <end position="115"/>
    </location>
</feature>
<dbReference type="AlphaFoldDB" id="A0A9P0IWR0"/>
<accession>A0A9P0IWR0</accession>
<evidence type="ECO:0000256" key="1">
    <source>
        <dbReference type="SAM" id="MobiDB-lite"/>
    </source>
</evidence>
<dbReference type="EMBL" id="OU899035">
    <property type="protein sequence ID" value="CAH1721250.1"/>
    <property type="molecule type" value="Genomic_DNA"/>
</dbReference>
<evidence type="ECO:0000313" key="3">
    <source>
        <dbReference type="Proteomes" id="UP001154329"/>
    </source>
</evidence>
<sequence length="162" mass="17711">MNGATRTRNAAKPPPSYAYTRTVNTASAVDTARRIYPHAVAATTPLYTSFRCHEHRSPMSFSALSPPHAHTHTTHTHCFSLPLLQPPPPPPTPPRSSLPNAIIGSPSTTPPGAYRPVQPSRAISLYMRVHVLVYNIYHIEYCIARCTAAAAQTDETRDGGTW</sequence>
<organism evidence="2 3">
    <name type="scientific">Aphis gossypii</name>
    <name type="common">Cotton aphid</name>
    <dbReference type="NCBI Taxonomy" id="80765"/>
    <lineage>
        <taxon>Eukaryota</taxon>
        <taxon>Metazoa</taxon>
        <taxon>Ecdysozoa</taxon>
        <taxon>Arthropoda</taxon>
        <taxon>Hexapoda</taxon>
        <taxon>Insecta</taxon>
        <taxon>Pterygota</taxon>
        <taxon>Neoptera</taxon>
        <taxon>Paraneoptera</taxon>
        <taxon>Hemiptera</taxon>
        <taxon>Sternorrhyncha</taxon>
        <taxon>Aphidomorpha</taxon>
        <taxon>Aphidoidea</taxon>
        <taxon>Aphididae</taxon>
        <taxon>Aphidini</taxon>
        <taxon>Aphis</taxon>
        <taxon>Aphis</taxon>
    </lineage>
</organism>
<gene>
    <name evidence="2" type="ORF">APHIGO_LOCUS4321</name>
</gene>
<dbReference type="Proteomes" id="UP001154329">
    <property type="component" value="Chromosome 2"/>
</dbReference>
<evidence type="ECO:0000313" key="2">
    <source>
        <dbReference type="EMBL" id="CAH1721250.1"/>
    </source>
</evidence>
<reference evidence="2" key="1">
    <citation type="submission" date="2022-02" db="EMBL/GenBank/DDBJ databases">
        <authorList>
            <person name="King R."/>
        </authorList>
    </citation>
    <scope>NUCLEOTIDE SEQUENCE</scope>
</reference>
<keyword evidence="3" id="KW-1185">Reference proteome</keyword>
<proteinExistence type="predicted"/>
<name>A0A9P0IWR0_APHGO</name>
<reference evidence="2" key="2">
    <citation type="submission" date="2022-10" db="EMBL/GenBank/DDBJ databases">
        <authorList>
            <consortium name="ENA_rothamsted_submissions"/>
            <consortium name="culmorum"/>
            <person name="King R."/>
        </authorList>
    </citation>
    <scope>NUCLEOTIDE SEQUENCE</scope>
</reference>
<protein>
    <submittedName>
        <fullName evidence="2">Uncharacterized protein</fullName>
    </submittedName>
</protein>
<feature type="compositionally biased region" description="Pro residues" evidence="1">
    <location>
        <begin position="84"/>
        <end position="96"/>
    </location>
</feature>